<feature type="coiled-coil region" evidence="1">
    <location>
        <begin position="57"/>
        <end position="84"/>
    </location>
</feature>
<keyword evidence="1" id="KW-0175">Coiled coil</keyword>
<reference evidence="2 3" key="1">
    <citation type="journal article" date="2019" name="Int. J. Syst. Evol. Microbiol.">
        <title>The Global Catalogue of Microorganisms (GCM) 10K type strain sequencing project: providing services to taxonomists for standard genome sequencing and annotation.</title>
        <authorList>
            <consortium name="The Broad Institute Genomics Platform"/>
            <consortium name="The Broad Institute Genome Sequencing Center for Infectious Disease"/>
            <person name="Wu L."/>
            <person name="Ma J."/>
        </authorList>
    </citation>
    <scope>NUCLEOTIDE SEQUENCE [LARGE SCALE GENOMIC DNA]</scope>
    <source>
        <strain evidence="2 3">JCM 14046</strain>
    </source>
</reference>
<gene>
    <name evidence="2" type="ORF">GCM10009737_11000</name>
</gene>
<evidence type="ECO:0000313" key="2">
    <source>
        <dbReference type="EMBL" id="GAA1911375.1"/>
    </source>
</evidence>
<evidence type="ECO:0008006" key="4">
    <source>
        <dbReference type="Google" id="ProtNLM"/>
    </source>
</evidence>
<comment type="caution">
    <text evidence="2">The sequence shown here is derived from an EMBL/GenBank/DDBJ whole genome shotgun (WGS) entry which is preliminary data.</text>
</comment>
<evidence type="ECO:0000313" key="3">
    <source>
        <dbReference type="Proteomes" id="UP001501612"/>
    </source>
</evidence>
<keyword evidence="3" id="KW-1185">Reference proteome</keyword>
<sequence>MSSEKQLAARIAAHSSWAATADRAARTAPARAALDQKFIDAAGGDLVRAAHLRKAHFARLALKSAQARRRARELTAEADAAEVELEQGGGDRVAS</sequence>
<name>A0ABN2P4I0_9ACTN</name>
<proteinExistence type="predicted"/>
<evidence type="ECO:0000256" key="1">
    <source>
        <dbReference type="SAM" id="Coils"/>
    </source>
</evidence>
<organism evidence="2 3">
    <name type="scientific">Nocardioides lentus</name>
    <dbReference type="NCBI Taxonomy" id="338077"/>
    <lineage>
        <taxon>Bacteria</taxon>
        <taxon>Bacillati</taxon>
        <taxon>Actinomycetota</taxon>
        <taxon>Actinomycetes</taxon>
        <taxon>Propionibacteriales</taxon>
        <taxon>Nocardioidaceae</taxon>
        <taxon>Nocardioides</taxon>
    </lineage>
</organism>
<protein>
    <recommendedName>
        <fullName evidence="4">DUF222 domain-containing protein</fullName>
    </recommendedName>
</protein>
<dbReference type="Proteomes" id="UP001501612">
    <property type="component" value="Unassembled WGS sequence"/>
</dbReference>
<accession>A0ABN2P4I0</accession>
<dbReference type="EMBL" id="BAAAMY010000002">
    <property type="protein sequence ID" value="GAA1911375.1"/>
    <property type="molecule type" value="Genomic_DNA"/>
</dbReference>
<dbReference type="RefSeq" id="WP_344004815.1">
    <property type="nucleotide sequence ID" value="NZ_BAAAMY010000002.1"/>
</dbReference>